<accession>A0ABY7P672</accession>
<evidence type="ECO:0000313" key="2">
    <source>
        <dbReference type="Proteomes" id="UP001212326"/>
    </source>
</evidence>
<protein>
    <submittedName>
        <fullName evidence="1">Uncharacterized protein</fullName>
    </submittedName>
</protein>
<dbReference type="EMBL" id="CP115300">
    <property type="protein sequence ID" value="WBO65202.1"/>
    <property type="molecule type" value="Genomic_DNA"/>
</dbReference>
<name>A0ABY7P672_9ACTN</name>
<gene>
    <name evidence="1" type="ORF">O1G22_21375</name>
</gene>
<organism evidence="1 2">
    <name type="scientific">Streptomyces camelliae</name>
    <dbReference type="NCBI Taxonomy" id="3004093"/>
    <lineage>
        <taxon>Bacteria</taxon>
        <taxon>Bacillati</taxon>
        <taxon>Actinomycetota</taxon>
        <taxon>Actinomycetes</taxon>
        <taxon>Kitasatosporales</taxon>
        <taxon>Streptomycetaceae</taxon>
        <taxon>Streptomyces</taxon>
    </lineage>
</organism>
<sequence length="216" mass="22676">MSSTGMWVVGAVPDRAAVSLPDEFVHLVAEGAFRRPEGFAETLAWWSEGCAGEPFFARDGSDPAVLLPTAAGRRFADFVHGANPETAATEAIRDASLELMPAEGSAGVFCAVARKASPVAALYYGLGAEAAGLLPGWFGDFLLPADDVRAALPDAERALRIDGERRAVVLGRIGDWMTGMGDAPGFAAEELLDGPLEVLRHAAEAGLGVAAFSRWY</sequence>
<evidence type="ECO:0000313" key="1">
    <source>
        <dbReference type="EMBL" id="WBO65202.1"/>
    </source>
</evidence>
<reference evidence="1 2" key="1">
    <citation type="submission" date="2022-12" db="EMBL/GenBank/DDBJ databases">
        <authorList>
            <person name="Mo P."/>
        </authorList>
    </citation>
    <scope>NUCLEOTIDE SEQUENCE [LARGE SCALE GENOMIC DNA]</scope>
    <source>
        <strain evidence="1 2">HUAS 2-6</strain>
    </source>
</reference>
<dbReference type="Proteomes" id="UP001212326">
    <property type="component" value="Chromosome"/>
</dbReference>
<dbReference type="RefSeq" id="WP_270082804.1">
    <property type="nucleotide sequence ID" value="NZ_CP115300.1"/>
</dbReference>
<keyword evidence="2" id="KW-1185">Reference proteome</keyword>
<proteinExistence type="predicted"/>